<name>A0A921DRI1_9BACT</name>
<feature type="domain" description="HTH araC/xylS-type" evidence="3">
    <location>
        <begin position="196"/>
        <end position="294"/>
    </location>
</feature>
<organism evidence="4 5">
    <name type="scientific">Mailhella massiliensis</name>
    <dbReference type="NCBI Taxonomy" id="1903261"/>
    <lineage>
        <taxon>Bacteria</taxon>
        <taxon>Pseudomonadati</taxon>
        <taxon>Thermodesulfobacteriota</taxon>
        <taxon>Desulfovibrionia</taxon>
        <taxon>Desulfovibrionales</taxon>
        <taxon>Desulfovibrionaceae</taxon>
        <taxon>Mailhella</taxon>
    </lineage>
</organism>
<dbReference type="InterPro" id="IPR009594">
    <property type="entry name" value="Tscrpt_reg_HTH_AraC_N"/>
</dbReference>
<dbReference type="Pfam" id="PF12833">
    <property type="entry name" value="HTH_18"/>
    <property type="match status" value="1"/>
</dbReference>
<dbReference type="SMART" id="SM00342">
    <property type="entry name" value="HTH_ARAC"/>
    <property type="match status" value="1"/>
</dbReference>
<dbReference type="Pfam" id="PF06719">
    <property type="entry name" value="AraC_N"/>
    <property type="match status" value="1"/>
</dbReference>
<evidence type="ECO:0000259" key="3">
    <source>
        <dbReference type="PROSITE" id="PS01124"/>
    </source>
</evidence>
<reference evidence="4" key="1">
    <citation type="journal article" date="2021" name="PeerJ">
        <title>Extensive microbial diversity within the chicken gut microbiome revealed by metagenomics and culture.</title>
        <authorList>
            <person name="Gilroy R."/>
            <person name="Ravi A."/>
            <person name="Getino M."/>
            <person name="Pursley I."/>
            <person name="Horton D.L."/>
            <person name="Alikhan N.F."/>
            <person name="Baker D."/>
            <person name="Gharbi K."/>
            <person name="Hall N."/>
            <person name="Watson M."/>
            <person name="Adriaenssens E.M."/>
            <person name="Foster-Nyarko E."/>
            <person name="Jarju S."/>
            <person name="Secka A."/>
            <person name="Antonio M."/>
            <person name="Oren A."/>
            <person name="Chaudhuri R.R."/>
            <person name="La Ragione R."/>
            <person name="Hildebrand F."/>
            <person name="Pallen M.J."/>
        </authorList>
    </citation>
    <scope>NUCLEOTIDE SEQUENCE</scope>
    <source>
        <strain evidence="4">ChiGjej2B2-19336</strain>
    </source>
</reference>
<evidence type="ECO:0000313" key="5">
    <source>
        <dbReference type="Proteomes" id="UP000698963"/>
    </source>
</evidence>
<proteinExistence type="predicted"/>
<dbReference type="RefSeq" id="WP_304120081.1">
    <property type="nucleotide sequence ID" value="NZ_DYZA01000002.1"/>
</dbReference>
<evidence type="ECO:0000256" key="1">
    <source>
        <dbReference type="ARBA" id="ARBA00023015"/>
    </source>
</evidence>
<dbReference type="SUPFAM" id="SSF46689">
    <property type="entry name" value="Homeodomain-like"/>
    <property type="match status" value="2"/>
</dbReference>
<gene>
    <name evidence="4" type="ORF">K8W16_00055</name>
</gene>
<dbReference type="Proteomes" id="UP000698963">
    <property type="component" value="Unassembled WGS sequence"/>
</dbReference>
<dbReference type="InterPro" id="IPR009057">
    <property type="entry name" value="Homeodomain-like_sf"/>
</dbReference>
<accession>A0A921DRI1</accession>
<dbReference type="GO" id="GO:0003700">
    <property type="term" value="F:DNA-binding transcription factor activity"/>
    <property type="evidence" value="ECO:0007669"/>
    <property type="project" value="InterPro"/>
</dbReference>
<dbReference type="GO" id="GO:0043565">
    <property type="term" value="F:sequence-specific DNA binding"/>
    <property type="evidence" value="ECO:0007669"/>
    <property type="project" value="InterPro"/>
</dbReference>
<evidence type="ECO:0000256" key="2">
    <source>
        <dbReference type="ARBA" id="ARBA00023163"/>
    </source>
</evidence>
<dbReference type="InterPro" id="IPR018060">
    <property type="entry name" value="HTH_AraC"/>
</dbReference>
<evidence type="ECO:0000313" key="4">
    <source>
        <dbReference type="EMBL" id="HJD96032.1"/>
    </source>
</evidence>
<keyword evidence="2" id="KW-0804">Transcription</keyword>
<reference evidence="4" key="2">
    <citation type="submission" date="2021-09" db="EMBL/GenBank/DDBJ databases">
        <authorList>
            <person name="Gilroy R."/>
        </authorList>
    </citation>
    <scope>NUCLEOTIDE SEQUENCE</scope>
    <source>
        <strain evidence="4">ChiGjej2B2-19336</strain>
    </source>
</reference>
<dbReference type="PROSITE" id="PS01124">
    <property type="entry name" value="HTH_ARAC_FAMILY_2"/>
    <property type="match status" value="1"/>
</dbReference>
<sequence>MGEWERINSSLKEKVLRHMPETGARATDIPGLSLSRRLANDILENSLYRPCIGVMLQGRKKSTIGTEEYVYGEGQCLVVGVDVPSSFYVVDGTEEAPFLCLSLEVDRFLLTRLAAEVPPAPAPAHGSSLRGVSVEKVELPVLDAFSRLVDLLDTPAQIPMLAPMIVKEIYYRMLLGPQGEFLRRFHTLGSQSTQIAQAVMWLRDNYRSPLQVEELARRVNMATSTFHRHFKEVTSLSPLQFHKRLRLFEAQRLMLSERVDAASAGLAVGYESPTQFNREYKRLFGDPPHRNITRLKNASSGSM</sequence>
<protein>
    <submittedName>
        <fullName evidence="4">AraC family transcriptional regulator</fullName>
    </submittedName>
</protein>
<dbReference type="Gene3D" id="1.10.10.60">
    <property type="entry name" value="Homeodomain-like"/>
    <property type="match status" value="1"/>
</dbReference>
<dbReference type="AlphaFoldDB" id="A0A921DRI1"/>
<dbReference type="PANTHER" id="PTHR43436:SF1">
    <property type="entry name" value="TRANSCRIPTIONAL REGULATORY PROTEIN"/>
    <property type="match status" value="1"/>
</dbReference>
<comment type="caution">
    <text evidence="4">The sequence shown here is derived from an EMBL/GenBank/DDBJ whole genome shotgun (WGS) entry which is preliminary data.</text>
</comment>
<keyword evidence="1" id="KW-0805">Transcription regulation</keyword>
<dbReference type="PANTHER" id="PTHR43436">
    <property type="entry name" value="ARAC-FAMILY TRANSCRIPTIONAL REGULATOR"/>
    <property type="match status" value="1"/>
</dbReference>
<dbReference type="EMBL" id="DYZA01000002">
    <property type="protein sequence ID" value="HJD96032.1"/>
    <property type="molecule type" value="Genomic_DNA"/>
</dbReference>